<keyword evidence="1" id="KW-0472">Membrane</keyword>
<dbReference type="PROSITE" id="PS00409">
    <property type="entry name" value="PROKAR_NTER_METHYL"/>
    <property type="match status" value="1"/>
</dbReference>
<dbReference type="Pfam" id="PF07963">
    <property type="entry name" value="N_methyl"/>
    <property type="match status" value="1"/>
</dbReference>
<organism evidence="2 3">
    <name type="scientific">Aquincola tertiaricarbonis</name>
    <dbReference type="NCBI Taxonomy" id="391953"/>
    <lineage>
        <taxon>Bacteria</taxon>
        <taxon>Pseudomonadati</taxon>
        <taxon>Pseudomonadota</taxon>
        <taxon>Betaproteobacteria</taxon>
        <taxon>Burkholderiales</taxon>
        <taxon>Sphaerotilaceae</taxon>
        <taxon>Aquincola</taxon>
    </lineage>
</organism>
<gene>
    <name evidence="2" type="ORF">MW290_16705</name>
</gene>
<proteinExistence type="predicted"/>
<keyword evidence="1" id="KW-1133">Transmembrane helix</keyword>
<evidence type="ECO:0000256" key="1">
    <source>
        <dbReference type="SAM" id="Phobius"/>
    </source>
</evidence>
<feature type="transmembrane region" description="Helical" evidence="1">
    <location>
        <begin position="12"/>
        <end position="36"/>
    </location>
</feature>
<evidence type="ECO:0000313" key="2">
    <source>
        <dbReference type="EMBL" id="URI10633.1"/>
    </source>
</evidence>
<accession>A0ABY4SCB3</accession>
<keyword evidence="1" id="KW-0812">Transmembrane</keyword>
<protein>
    <submittedName>
        <fullName evidence="2">Prepilin-type N-terminal cleavage/methylation domain-containing protein</fullName>
    </submittedName>
</protein>
<dbReference type="Proteomes" id="UP001056201">
    <property type="component" value="Chromosome 2"/>
</dbReference>
<dbReference type="RefSeq" id="WP_250198839.1">
    <property type="nucleotide sequence ID" value="NZ_CP097636.1"/>
</dbReference>
<keyword evidence="3" id="KW-1185">Reference proteome</keyword>
<dbReference type="InterPro" id="IPR045584">
    <property type="entry name" value="Pilin-like"/>
</dbReference>
<dbReference type="EMBL" id="CP097636">
    <property type="protein sequence ID" value="URI10633.1"/>
    <property type="molecule type" value="Genomic_DNA"/>
</dbReference>
<dbReference type="NCBIfam" id="TIGR02532">
    <property type="entry name" value="IV_pilin_GFxxxE"/>
    <property type="match status" value="1"/>
</dbReference>
<evidence type="ECO:0000313" key="3">
    <source>
        <dbReference type="Proteomes" id="UP001056201"/>
    </source>
</evidence>
<sequence>MARHRRAAVARGFTLIELMVVVALIAIAVSVASLALRDGSQVRLEREAERLAALLEGARAEARAGQLRALWEPTSGVNADGNDFRFVGLPKGDRPLRWMTPGVTVEIVGRRYVVLGPEPLIGAQRILLRLDDQRMALFTDGLGPFTIEQGTP</sequence>
<reference evidence="2" key="1">
    <citation type="submission" date="2022-05" db="EMBL/GenBank/DDBJ databases">
        <title>An RpoN-dependent PEP-CTERM gene is involved in floc formation of an Aquincola tertiaricarbonis strain.</title>
        <authorList>
            <person name="Qiu D."/>
            <person name="Xia M."/>
        </authorList>
    </citation>
    <scope>NUCLEOTIDE SEQUENCE</scope>
    <source>
        <strain evidence="2">RN12</strain>
    </source>
</reference>
<dbReference type="InterPro" id="IPR012902">
    <property type="entry name" value="N_methyl_site"/>
</dbReference>
<dbReference type="Gene3D" id="3.30.700.10">
    <property type="entry name" value="Glycoprotein, Type 4 Pilin"/>
    <property type="match status" value="1"/>
</dbReference>
<name>A0ABY4SCB3_AQUTE</name>
<dbReference type="SUPFAM" id="SSF54523">
    <property type="entry name" value="Pili subunits"/>
    <property type="match status" value="1"/>
</dbReference>